<reference evidence="1 2" key="1">
    <citation type="submission" date="2016-09" db="EMBL/GenBank/DDBJ databases">
        <authorList>
            <person name="Capua I."/>
            <person name="De Benedictis P."/>
            <person name="Joannis T."/>
            <person name="Lombin L.H."/>
            <person name="Cattoli G."/>
        </authorList>
    </citation>
    <scope>NUCLEOTIDE SEQUENCE [LARGE SCALE GENOMIC DNA]</scope>
    <source>
        <strain evidence="1 2">NIO-1002</strain>
    </source>
</reference>
<accession>A0A1G6IBB6</accession>
<organism evidence="1 2">
    <name type="scientific">Microbacterium enclense</name>
    <dbReference type="NCBI Taxonomy" id="993073"/>
    <lineage>
        <taxon>Bacteria</taxon>
        <taxon>Bacillati</taxon>
        <taxon>Actinomycetota</taxon>
        <taxon>Actinomycetes</taxon>
        <taxon>Micrococcales</taxon>
        <taxon>Microbacteriaceae</taxon>
        <taxon>Microbacterium</taxon>
    </lineage>
</organism>
<name>A0A1G6IBB6_9MICO</name>
<evidence type="ECO:0000313" key="2">
    <source>
        <dbReference type="Proteomes" id="UP000183203"/>
    </source>
</evidence>
<evidence type="ECO:0000313" key="1">
    <source>
        <dbReference type="EMBL" id="SDC03315.1"/>
    </source>
</evidence>
<dbReference type="AlphaFoldDB" id="A0A1G6IBB6"/>
<dbReference type="OrthoDB" id="5072648at2"/>
<dbReference type="Proteomes" id="UP000183203">
    <property type="component" value="Unassembled WGS sequence"/>
</dbReference>
<dbReference type="RefSeq" id="WP_058231690.1">
    <property type="nucleotide sequence ID" value="NZ_FMYG01000003.1"/>
</dbReference>
<protein>
    <submittedName>
        <fullName evidence="1">Uncharacterized protein</fullName>
    </submittedName>
</protein>
<gene>
    <name evidence="1" type="ORF">SAMN05216418_1444</name>
</gene>
<sequence>MPRSSVAFTREPIDIAALAEAVSTVLTPEELAATPIEVRPLDDGAAAQVVMLDRVVLTVLRPRLVPAPTELARVYGAVEAPSDARWSTDCFTTWEPEGVIGVRLIEAAAAARGGAAVHLG</sequence>
<proteinExistence type="predicted"/>
<dbReference type="EMBL" id="FMYG01000003">
    <property type="protein sequence ID" value="SDC03315.1"/>
    <property type="molecule type" value="Genomic_DNA"/>
</dbReference>